<keyword evidence="1" id="KW-0472">Membrane</keyword>
<proteinExistence type="predicted"/>
<keyword evidence="1" id="KW-0812">Transmembrane</keyword>
<dbReference type="EMBL" id="BRYA01000619">
    <property type="protein sequence ID" value="GMI25917.1"/>
    <property type="molecule type" value="Genomic_DNA"/>
</dbReference>
<keyword evidence="3" id="KW-1185">Reference proteome</keyword>
<feature type="transmembrane region" description="Helical" evidence="1">
    <location>
        <begin position="123"/>
        <end position="144"/>
    </location>
</feature>
<keyword evidence="1" id="KW-1133">Transmembrane helix</keyword>
<evidence type="ECO:0008006" key="4">
    <source>
        <dbReference type="Google" id="ProtNLM"/>
    </source>
</evidence>
<dbReference type="OrthoDB" id="10371164at2759"/>
<name>A0A9W7L3I4_9STRA</name>
<organism evidence="2 3">
    <name type="scientific">Triparma columacea</name>
    <dbReference type="NCBI Taxonomy" id="722753"/>
    <lineage>
        <taxon>Eukaryota</taxon>
        <taxon>Sar</taxon>
        <taxon>Stramenopiles</taxon>
        <taxon>Ochrophyta</taxon>
        <taxon>Bolidophyceae</taxon>
        <taxon>Parmales</taxon>
        <taxon>Triparmaceae</taxon>
        <taxon>Triparma</taxon>
    </lineage>
</organism>
<dbReference type="AlphaFoldDB" id="A0A9W7L3I4"/>
<dbReference type="Proteomes" id="UP001165065">
    <property type="component" value="Unassembled WGS sequence"/>
</dbReference>
<feature type="transmembrane region" description="Helical" evidence="1">
    <location>
        <begin position="39"/>
        <end position="57"/>
    </location>
</feature>
<accession>A0A9W7L3I4</accession>
<gene>
    <name evidence="2" type="ORF">TrCOL_g12473</name>
</gene>
<feature type="transmembrane region" description="Helical" evidence="1">
    <location>
        <begin position="72"/>
        <end position="97"/>
    </location>
</feature>
<reference evidence="3" key="1">
    <citation type="journal article" date="2023" name="Commun. Biol.">
        <title>Genome analysis of Parmales, the sister group of diatoms, reveals the evolutionary specialization of diatoms from phago-mixotrophs to photoautotrophs.</title>
        <authorList>
            <person name="Ban H."/>
            <person name="Sato S."/>
            <person name="Yoshikawa S."/>
            <person name="Yamada K."/>
            <person name="Nakamura Y."/>
            <person name="Ichinomiya M."/>
            <person name="Sato N."/>
            <person name="Blanc-Mathieu R."/>
            <person name="Endo H."/>
            <person name="Kuwata A."/>
            <person name="Ogata H."/>
        </authorList>
    </citation>
    <scope>NUCLEOTIDE SEQUENCE [LARGE SCALE GENOMIC DNA]</scope>
</reference>
<evidence type="ECO:0000313" key="3">
    <source>
        <dbReference type="Proteomes" id="UP001165065"/>
    </source>
</evidence>
<sequence>MLEIWAQDFSSLTIVDETGDGNMTPQDIFMRAERKLNSLVSLGVIAGLLAGTSLATLELDFPDTEFSKHLQAWSHTCSLSSCSLSIGVSILIAYQYYNGMKLLSKGYLTVQLFISKTDFMKRLCVYGFVSAAFLQLVTLIIVTVCRLEERVTLIGEISAVLVSVGVFTVVLAAMRVDMHTYKLCRNTAIRYTNTVNKEKALSFDNDDERANDLGCQNE</sequence>
<evidence type="ECO:0000313" key="2">
    <source>
        <dbReference type="EMBL" id="GMI25917.1"/>
    </source>
</evidence>
<comment type="caution">
    <text evidence="2">The sequence shown here is derived from an EMBL/GenBank/DDBJ whole genome shotgun (WGS) entry which is preliminary data.</text>
</comment>
<evidence type="ECO:0000256" key="1">
    <source>
        <dbReference type="SAM" id="Phobius"/>
    </source>
</evidence>
<protein>
    <recommendedName>
        <fullName evidence="4">Transmembrane protein</fullName>
    </recommendedName>
</protein>
<feature type="transmembrane region" description="Helical" evidence="1">
    <location>
        <begin position="150"/>
        <end position="173"/>
    </location>
</feature>